<dbReference type="SUPFAM" id="SSF46785">
    <property type="entry name" value="Winged helix' DNA-binding domain"/>
    <property type="match status" value="1"/>
</dbReference>
<dbReference type="AlphaFoldDB" id="D3EZG9"/>
<evidence type="ECO:0000313" key="5">
    <source>
        <dbReference type="EMBL" id="ADB53807.1"/>
    </source>
</evidence>
<evidence type="ECO:0000256" key="2">
    <source>
        <dbReference type="ARBA" id="ARBA00023125"/>
    </source>
</evidence>
<dbReference type="InterPro" id="IPR002577">
    <property type="entry name" value="HTH_HxlR"/>
</dbReference>
<dbReference type="InterPro" id="IPR036390">
    <property type="entry name" value="WH_DNA-bd_sf"/>
</dbReference>
<keyword evidence="6" id="KW-1185">Reference proteome</keyword>
<dbReference type="PANTHER" id="PTHR33204:SF18">
    <property type="entry name" value="TRANSCRIPTIONAL REGULATORY PROTEIN"/>
    <property type="match status" value="1"/>
</dbReference>
<dbReference type="Gene3D" id="1.10.10.10">
    <property type="entry name" value="Winged helix-like DNA-binding domain superfamily/Winged helix DNA-binding domain"/>
    <property type="match status" value="1"/>
</dbReference>
<keyword evidence="3" id="KW-0804">Transcription</keyword>
<dbReference type="STRING" id="469383.Cwoe_5402"/>
<keyword evidence="1" id="KW-0805">Transcription regulation</keyword>
<organism evidence="5 6">
    <name type="scientific">Conexibacter woesei (strain DSM 14684 / CCUG 47730 / CIP 108061 / JCM 11494 / NBRC 100937 / ID131577)</name>
    <dbReference type="NCBI Taxonomy" id="469383"/>
    <lineage>
        <taxon>Bacteria</taxon>
        <taxon>Bacillati</taxon>
        <taxon>Actinomycetota</taxon>
        <taxon>Thermoleophilia</taxon>
        <taxon>Solirubrobacterales</taxon>
        <taxon>Conexibacteraceae</taxon>
        <taxon>Conexibacter</taxon>
    </lineage>
</organism>
<evidence type="ECO:0000313" key="6">
    <source>
        <dbReference type="Proteomes" id="UP000008229"/>
    </source>
</evidence>
<proteinExistence type="predicted"/>
<feature type="domain" description="HTH hxlR-type" evidence="4">
    <location>
        <begin position="34"/>
        <end position="132"/>
    </location>
</feature>
<accession>D3EZG9</accession>
<sequence>MWPVWPRGPCNRGERWGNGMPRREFGEKPRRQWAPDARALNVVGDRWLMVIVRDLAAGPLRLDELRRWLPGVSAGALEARLAKMADEDLLVRRRFRSLPPRVDLELTERGRSLLPVIGEIARWELRTHWSRPREDEWVDVAACFRLAPFLSEPGAVHDGELALTIRDGEHEEHYAFVRSRGRAKVEHREAPGAATRMSGTQDDWVHALSPDGGANGLRIEGEPAAATAFLGLFATS</sequence>
<protein>
    <submittedName>
        <fullName evidence="5">Transcriptional regulator, HxlR family</fullName>
    </submittedName>
</protein>
<gene>
    <name evidence="5" type="ordered locus">Cwoe_5402</name>
</gene>
<keyword evidence="2" id="KW-0238">DNA-binding</keyword>
<evidence type="ECO:0000256" key="3">
    <source>
        <dbReference type="ARBA" id="ARBA00023163"/>
    </source>
</evidence>
<dbReference type="PROSITE" id="PS51118">
    <property type="entry name" value="HTH_HXLR"/>
    <property type="match status" value="1"/>
</dbReference>
<dbReference type="KEGG" id="cwo:Cwoe_5402"/>
<dbReference type="HOGENOM" id="CLU_076095_0_1_11"/>
<dbReference type="PANTHER" id="PTHR33204">
    <property type="entry name" value="TRANSCRIPTIONAL REGULATOR, MARR FAMILY"/>
    <property type="match status" value="1"/>
</dbReference>
<reference evidence="6" key="2">
    <citation type="submission" date="2010-01" db="EMBL/GenBank/DDBJ databases">
        <title>The complete genome of Conexibacter woesei DSM 14684.</title>
        <authorList>
            <consortium name="US DOE Joint Genome Institute (JGI-PGF)"/>
            <person name="Lucas S."/>
            <person name="Copeland A."/>
            <person name="Lapidus A."/>
            <person name="Glavina del Rio T."/>
            <person name="Dalin E."/>
            <person name="Tice H."/>
            <person name="Bruce D."/>
            <person name="Goodwin L."/>
            <person name="Pitluck S."/>
            <person name="Kyrpides N."/>
            <person name="Mavromatis K."/>
            <person name="Ivanova N."/>
            <person name="Mikhailova N."/>
            <person name="Chertkov O."/>
            <person name="Brettin T."/>
            <person name="Detter J.C."/>
            <person name="Han C."/>
            <person name="Larimer F."/>
            <person name="Land M."/>
            <person name="Hauser L."/>
            <person name="Markowitz V."/>
            <person name="Cheng J.-F."/>
            <person name="Hugenholtz P."/>
            <person name="Woyke T."/>
            <person name="Wu D."/>
            <person name="Pukall R."/>
            <person name="Steenblock K."/>
            <person name="Schneider S."/>
            <person name="Klenk H.-P."/>
            <person name="Eisen J.A."/>
        </authorList>
    </citation>
    <scope>NUCLEOTIDE SEQUENCE [LARGE SCALE GENOMIC DNA]</scope>
    <source>
        <strain evidence="6">DSM 14684 / CIP 108061 / JCM 11494 / NBRC 100937 / ID131577</strain>
    </source>
</reference>
<evidence type="ECO:0000259" key="4">
    <source>
        <dbReference type="PROSITE" id="PS51118"/>
    </source>
</evidence>
<dbReference type="eggNOG" id="COG1733">
    <property type="taxonomic scope" value="Bacteria"/>
</dbReference>
<dbReference type="Pfam" id="PF01638">
    <property type="entry name" value="HxlR"/>
    <property type="match status" value="1"/>
</dbReference>
<dbReference type="Proteomes" id="UP000008229">
    <property type="component" value="Chromosome"/>
</dbReference>
<reference evidence="5 6" key="1">
    <citation type="journal article" date="2010" name="Stand. Genomic Sci.">
        <title>Complete genome sequence of Conexibacter woesei type strain (ID131577).</title>
        <authorList>
            <person name="Pukall R."/>
            <person name="Lapidus A."/>
            <person name="Glavina Del Rio T."/>
            <person name="Copeland A."/>
            <person name="Tice H."/>
            <person name="Cheng J.-F."/>
            <person name="Lucas S."/>
            <person name="Chen F."/>
            <person name="Nolan M."/>
            <person name="Bruce D."/>
            <person name="Goodwin L."/>
            <person name="Pitluck S."/>
            <person name="Mavromatis K."/>
            <person name="Ivanova N."/>
            <person name="Ovchinnikova G."/>
            <person name="Pati A."/>
            <person name="Chen A."/>
            <person name="Palaniappan K."/>
            <person name="Land M."/>
            <person name="Hauser L."/>
            <person name="Chang Y.-J."/>
            <person name="Jeffries C.D."/>
            <person name="Chain P."/>
            <person name="Meincke L."/>
            <person name="Sims D."/>
            <person name="Brettin T."/>
            <person name="Detter J.C."/>
            <person name="Rohde M."/>
            <person name="Goeker M."/>
            <person name="Bristow J."/>
            <person name="Eisen J.A."/>
            <person name="Markowitz V."/>
            <person name="Kyrpides N.C."/>
            <person name="Klenk H.-P."/>
            <person name="Hugenholtz P."/>
        </authorList>
    </citation>
    <scope>NUCLEOTIDE SEQUENCE [LARGE SCALE GENOMIC DNA]</scope>
    <source>
        <strain evidence="6">DSM 14684 / CIP 108061 / JCM 11494 / NBRC 100937 / ID131577</strain>
    </source>
</reference>
<name>D3EZG9_CONWI</name>
<dbReference type="EMBL" id="CP001854">
    <property type="protein sequence ID" value="ADB53807.1"/>
    <property type="molecule type" value="Genomic_DNA"/>
</dbReference>
<dbReference type="GO" id="GO:0003677">
    <property type="term" value="F:DNA binding"/>
    <property type="evidence" value="ECO:0007669"/>
    <property type="project" value="UniProtKB-KW"/>
</dbReference>
<evidence type="ECO:0000256" key="1">
    <source>
        <dbReference type="ARBA" id="ARBA00023015"/>
    </source>
</evidence>
<dbReference type="InterPro" id="IPR036388">
    <property type="entry name" value="WH-like_DNA-bd_sf"/>
</dbReference>